<reference evidence="2 3" key="1">
    <citation type="journal article" date="2014" name="Nat. Commun.">
        <title>Klebsormidium flaccidum genome reveals primary factors for plant terrestrial adaptation.</title>
        <authorList>
            <person name="Hori K."/>
            <person name="Maruyama F."/>
            <person name="Fujisawa T."/>
            <person name="Togashi T."/>
            <person name="Yamamoto N."/>
            <person name="Seo M."/>
            <person name="Sato S."/>
            <person name="Yamada T."/>
            <person name="Mori H."/>
            <person name="Tajima N."/>
            <person name="Moriyama T."/>
            <person name="Ikeuchi M."/>
            <person name="Watanabe M."/>
            <person name="Wada H."/>
            <person name="Kobayashi K."/>
            <person name="Saito M."/>
            <person name="Masuda T."/>
            <person name="Sasaki-Sekimoto Y."/>
            <person name="Mashiguchi K."/>
            <person name="Awai K."/>
            <person name="Shimojima M."/>
            <person name="Masuda S."/>
            <person name="Iwai M."/>
            <person name="Nobusawa T."/>
            <person name="Narise T."/>
            <person name="Kondo S."/>
            <person name="Saito H."/>
            <person name="Sato R."/>
            <person name="Murakawa M."/>
            <person name="Ihara Y."/>
            <person name="Oshima-Yamada Y."/>
            <person name="Ohtaka K."/>
            <person name="Satoh M."/>
            <person name="Sonobe K."/>
            <person name="Ishii M."/>
            <person name="Ohtani R."/>
            <person name="Kanamori-Sato M."/>
            <person name="Honoki R."/>
            <person name="Miyazaki D."/>
            <person name="Mochizuki H."/>
            <person name="Umetsu J."/>
            <person name="Higashi K."/>
            <person name="Shibata D."/>
            <person name="Kamiya Y."/>
            <person name="Sato N."/>
            <person name="Nakamura Y."/>
            <person name="Tabata S."/>
            <person name="Ida S."/>
            <person name="Kurokawa K."/>
            <person name="Ohta H."/>
        </authorList>
    </citation>
    <scope>NUCLEOTIDE SEQUENCE [LARGE SCALE GENOMIC DNA]</scope>
    <source>
        <strain evidence="2 3">NIES-2285</strain>
    </source>
</reference>
<keyword evidence="3" id="KW-1185">Reference proteome</keyword>
<proteinExistence type="predicted"/>
<dbReference type="SUPFAM" id="SSF140990">
    <property type="entry name" value="FtsH protease domain-like"/>
    <property type="match status" value="1"/>
</dbReference>
<gene>
    <name evidence="2" type="ORF">KFL_001500110</name>
</gene>
<dbReference type="Proteomes" id="UP000054558">
    <property type="component" value="Unassembled WGS sequence"/>
</dbReference>
<dbReference type="GO" id="GO:0004222">
    <property type="term" value="F:metalloendopeptidase activity"/>
    <property type="evidence" value="ECO:0007669"/>
    <property type="project" value="InterPro"/>
</dbReference>
<name>A0A1Y1I2S1_KLENI</name>
<dbReference type="GO" id="GO:0006508">
    <property type="term" value="P:proteolysis"/>
    <property type="evidence" value="ECO:0007669"/>
    <property type="project" value="InterPro"/>
</dbReference>
<dbReference type="PANTHER" id="PTHR33471">
    <property type="entry name" value="ATP-DEPENDENT ZINC METALLOPROTEASE-RELATED"/>
    <property type="match status" value="1"/>
</dbReference>
<evidence type="ECO:0000256" key="1">
    <source>
        <dbReference type="SAM" id="MobiDB-lite"/>
    </source>
</evidence>
<evidence type="ECO:0000313" key="2">
    <source>
        <dbReference type="EMBL" id="GAQ83481.1"/>
    </source>
</evidence>
<sequence>MAVSQIVIRSSYSHVPSSLNIGQQKKYGRQKSSHVSACVCNPSSDETWALQSKTSRGGVRNRRVGRPFPSLIETRLLGQRPRLFSTPFLSLEPSYRAGSRIVCEAGIEVPNAEWEAAFENACDASDLRKALRLLEGLNPPQSRPTPPKTRPPTIDIDLRSSSQSDIIAPAYYDEQEAQLEGAGPVLVQEPDFENDDFFDLPRESEAESNKEKVTVPPRVLLRVLDACLGTTDLISVATAYRWLQQRGLLRAFGRVRLGDADTSRLVTPEGFKRESGLEASKLSPKKSLLQGPSAAAFVALIAGLSYANQNELTLVRPILTSILSLGLLDAFLYGGAGFGQLMMTLWPGHRRRVLIHEAGHVVAAYLLGCPVRGVVLDAMQAVRMGIRGQAGTQFWDQKLEEEMKENRLSGSTLDRYFVVLFAGIAAEALIYGEAEGGESDENLYVHVVKGLRPPWSPAKISNQARWSVLQAYKLLSSHERVLTAVVRRLESGASMADLARVIEESAERRQGPVRRVDL</sequence>
<dbReference type="EMBL" id="DF237099">
    <property type="protein sequence ID" value="GAQ83481.1"/>
    <property type="molecule type" value="Genomic_DNA"/>
</dbReference>
<dbReference type="GO" id="GO:0005524">
    <property type="term" value="F:ATP binding"/>
    <property type="evidence" value="ECO:0007669"/>
    <property type="project" value="InterPro"/>
</dbReference>
<dbReference type="InterPro" id="IPR037219">
    <property type="entry name" value="Peptidase_M41-like"/>
</dbReference>
<organism evidence="2 3">
    <name type="scientific">Klebsormidium nitens</name>
    <name type="common">Green alga</name>
    <name type="synonym">Ulothrix nitens</name>
    <dbReference type="NCBI Taxonomy" id="105231"/>
    <lineage>
        <taxon>Eukaryota</taxon>
        <taxon>Viridiplantae</taxon>
        <taxon>Streptophyta</taxon>
        <taxon>Klebsormidiophyceae</taxon>
        <taxon>Klebsormidiales</taxon>
        <taxon>Klebsormidiaceae</taxon>
        <taxon>Klebsormidium</taxon>
    </lineage>
</organism>
<dbReference type="OrthoDB" id="66620at2759"/>
<feature type="compositionally biased region" description="Pro residues" evidence="1">
    <location>
        <begin position="141"/>
        <end position="150"/>
    </location>
</feature>
<dbReference type="Gene3D" id="1.20.58.760">
    <property type="entry name" value="Peptidase M41"/>
    <property type="match status" value="1"/>
</dbReference>
<feature type="region of interest" description="Disordered" evidence="1">
    <location>
        <begin position="136"/>
        <end position="157"/>
    </location>
</feature>
<accession>A0A1Y1I2S1</accession>
<dbReference type="AlphaFoldDB" id="A0A1Y1I2S1"/>
<dbReference type="PANTHER" id="PTHR33471:SF7">
    <property type="entry name" value="ATP-DEPENDENT ZINC METALLOPROTEASE-RELATED"/>
    <property type="match status" value="1"/>
</dbReference>
<evidence type="ECO:0000313" key="3">
    <source>
        <dbReference type="Proteomes" id="UP000054558"/>
    </source>
</evidence>
<dbReference type="GO" id="GO:0004176">
    <property type="term" value="F:ATP-dependent peptidase activity"/>
    <property type="evidence" value="ECO:0007669"/>
    <property type="project" value="InterPro"/>
</dbReference>
<protein>
    <submittedName>
        <fullName evidence="2">Uncharacterized protein</fullName>
    </submittedName>
</protein>